<sequence length="407" mass="47205">MRPKLGRRSFFTPEGKVALMFLKMYTGLSCPKLLEQLNGNIHYQIFCDVIIDPTRPLTNYKLLDDIMMELAGKLKIQQLQGILADKWRPYMENLDTMYTDATCYESEMRYPTDAKLLWEGIEKSYATMCELSGRLGIHRPRTKFLDVQKANLTYRKQRKHNRSQTRKITRRLLDLLGKILKEIREIERGNENAENLLTVREKSDLKIITRMYRQQKNHFLNNNSRESIPNRIVSLSKPHLRPIVRGKEVKSVEFGAKVNNILVDGISFIEKLSFNAFNEGTRLVHCLKMHKRLFGVEAKKVGGDTGYAGTENRDYCKANGIKTSFVKRGRPFGEKKKEKDLVRKELARERATAMEGSFGTQKEHYDLRRVKARTKRTEILYIFFGIHTANVVQLADRIAQRARLAAA</sequence>
<name>A0A641PL37_BACOV</name>
<protein>
    <submittedName>
        <fullName evidence="2">Transposase</fullName>
    </submittedName>
</protein>
<dbReference type="EMBL" id="VWLC01000104">
    <property type="protein sequence ID" value="KAA3915196.1"/>
    <property type="molecule type" value="Genomic_DNA"/>
</dbReference>
<dbReference type="Pfam" id="PF13586">
    <property type="entry name" value="DDE_Tnp_1_2"/>
    <property type="match status" value="1"/>
</dbReference>
<reference evidence="2" key="1">
    <citation type="journal article" date="2019" name="Nat. Med.">
        <title>A library of human gut bacterial isolates paired with longitudinal multiomics data enables mechanistic microbiome research.</title>
        <authorList>
            <person name="Poyet M."/>
            <person name="Groussin M."/>
            <person name="Gibbons S.M."/>
            <person name="Avila-Pacheco J."/>
            <person name="Jiang X."/>
            <person name="Kearney S.M."/>
            <person name="Perrotta A.R."/>
            <person name="Berdy B."/>
            <person name="Zhao S."/>
            <person name="Lieberman T.D."/>
            <person name="Swanson P.K."/>
            <person name="Smith M."/>
            <person name="Roesemann S."/>
            <person name="Alexander J.E."/>
            <person name="Rich S.A."/>
            <person name="Livny J."/>
            <person name="Vlamakis H."/>
            <person name="Clish C."/>
            <person name="Bullock K."/>
            <person name="Deik A."/>
            <person name="Scott J."/>
            <person name="Pierce K.A."/>
            <person name="Xavier R.J."/>
            <person name="Alm E.J."/>
        </authorList>
    </citation>
    <scope>NUCLEOTIDE SEQUENCE</scope>
    <source>
        <strain evidence="2">BIOML-A161</strain>
    </source>
</reference>
<organism evidence="2">
    <name type="scientific">Bacteroides ovatus</name>
    <dbReference type="NCBI Taxonomy" id="28116"/>
    <lineage>
        <taxon>Bacteria</taxon>
        <taxon>Pseudomonadati</taxon>
        <taxon>Bacteroidota</taxon>
        <taxon>Bacteroidia</taxon>
        <taxon>Bacteroidales</taxon>
        <taxon>Bacteroidaceae</taxon>
        <taxon>Bacteroides</taxon>
    </lineage>
</organism>
<accession>A0A641PL37</accession>
<comment type="caution">
    <text evidence="2">The sequence shown here is derived from an EMBL/GenBank/DDBJ whole genome shotgun (WGS) entry which is preliminary data.</text>
</comment>
<proteinExistence type="predicted"/>
<evidence type="ECO:0000259" key="1">
    <source>
        <dbReference type="Pfam" id="PF13586"/>
    </source>
</evidence>
<dbReference type="InterPro" id="IPR025668">
    <property type="entry name" value="Tnp_DDE_dom"/>
</dbReference>
<evidence type="ECO:0000313" key="2">
    <source>
        <dbReference type="EMBL" id="KAA3915196.1"/>
    </source>
</evidence>
<dbReference type="AlphaFoldDB" id="A0A641PL37"/>
<feature type="domain" description="Transposase DDE" evidence="1">
    <location>
        <begin position="304"/>
        <end position="379"/>
    </location>
</feature>
<gene>
    <name evidence="2" type="ORF">F3D70_28440</name>
</gene>